<protein>
    <submittedName>
        <fullName evidence="1">Uncharacterized protein</fullName>
    </submittedName>
</protein>
<reference evidence="1 2" key="1">
    <citation type="journal article" date="2019" name="Commun. Biol.">
        <title>The bagworm genome reveals a unique fibroin gene that provides high tensile strength.</title>
        <authorList>
            <person name="Kono N."/>
            <person name="Nakamura H."/>
            <person name="Ohtoshi R."/>
            <person name="Tomita M."/>
            <person name="Numata K."/>
            <person name="Arakawa K."/>
        </authorList>
    </citation>
    <scope>NUCLEOTIDE SEQUENCE [LARGE SCALE GENOMIC DNA]</scope>
</reference>
<dbReference type="AlphaFoldDB" id="A0A4C1VJT9"/>
<dbReference type="EMBL" id="BGZK01000351">
    <property type="protein sequence ID" value="GBP38557.1"/>
    <property type="molecule type" value="Genomic_DNA"/>
</dbReference>
<sequence>MWQRSLRYNRESLFRTQNNSAIETIVIEVAVSEKNSLEYVPKRSLQWPASHSASGCGPVQTFAELGTYNSLLSGASGAGRGVMYGPSPARGAPSRVKCLRLKPLCCTPEFL</sequence>
<gene>
    <name evidence="1" type="ORF">EVAR_96159_1</name>
</gene>
<dbReference type="Proteomes" id="UP000299102">
    <property type="component" value="Unassembled WGS sequence"/>
</dbReference>
<organism evidence="1 2">
    <name type="scientific">Eumeta variegata</name>
    <name type="common">Bagworm moth</name>
    <name type="synonym">Eumeta japonica</name>
    <dbReference type="NCBI Taxonomy" id="151549"/>
    <lineage>
        <taxon>Eukaryota</taxon>
        <taxon>Metazoa</taxon>
        <taxon>Ecdysozoa</taxon>
        <taxon>Arthropoda</taxon>
        <taxon>Hexapoda</taxon>
        <taxon>Insecta</taxon>
        <taxon>Pterygota</taxon>
        <taxon>Neoptera</taxon>
        <taxon>Endopterygota</taxon>
        <taxon>Lepidoptera</taxon>
        <taxon>Glossata</taxon>
        <taxon>Ditrysia</taxon>
        <taxon>Tineoidea</taxon>
        <taxon>Psychidae</taxon>
        <taxon>Oiketicinae</taxon>
        <taxon>Eumeta</taxon>
    </lineage>
</organism>
<evidence type="ECO:0000313" key="1">
    <source>
        <dbReference type="EMBL" id="GBP38557.1"/>
    </source>
</evidence>
<accession>A0A4C1VJT9</accession>
<name>A0A4C1VJT9_EUMVA</name>
<keyword evidence="2" id="KW-1185">Reference proteome</keyword>
<evidence type="ECO:0000313" key="2">
    <source>
        <dbReference type="Proteomes" id="UP000299102"/>
    </source>
</evidence>
<proteinExistence type="predicted"/>
<comment type="caution">
    <text evidence="1">The sequence shown here is derived from an EMBL/GenBank/DDBJ whole genome shotgun (WGS) entry which is preliminary data.</text>
</comment>